<dbReference type="Pfam" id="PF01535">
    <property type="entry name" value="PPR"/>
    <property type="match status" value="3"/>
</dbReference>
<gene>
    <name evidence="4" type="ORF">CITCOLO1_LOCUS19995</name>
</gene>
<dbReference type="Pfam" id="PF13041">
    <property type="entry name" value="PPR_2"/>
    <property type="match status" value="2"/>
</dbReference>
<feature type="repeat" description="PPR" evidence="2">
    <location>
        <begin position="513"/>
        <end position="548"/>
    </location>
</feature>
<dbReference type="InterPro" id="IPR046848">
    <property type="entry name" value="E_motif"/>
</dbReference>
<sequence>MLHLQRSRLLNTLSFLFNRCSSPQHLHQIHARFLLHGFHQNPTLSSQLIDSYANLGLLNLSLQVFYSIVHPNSTLYNAILRNLTRYGECERTLLVYQQMVANCMHPDEETYPSVLRSCCSFSNVRLGRKVHGYLVKLGFDSFDIVATALAEMYEECIDFENAHQLSDKRSVKNMECWSSFTTETPQNGNGEGIFRLFRRMRAEQLVRDSVTFINLLRSIADLNSVRLAKIVHCIAIVSKLCGDLLVNTAVLSLYSKLRSLVDARKLFDKMSDKDRVVWNIMIAAYARDGKATECLELFKSMARSGIRSDMFTALSVISSISQLKCFDWGKQTHAHILRNGADSQISVHNSLIDMYCECNRLDSACKIFNWMTDKTVISWSAMIKGYAKHGQSLIALSLFSRMKSDGIQADFITAINILPALVHIGVLENVKYLHGYSMKLGLTSLSSLNTALLVTYAKCGCLEMAQRIFEEERIDDKDLIMWNSMITAHANHGDWSQCFKLYNQMKCSNSKPDQVTFLGLLTACVNSGLVDEGKEFLKEMTERYGCQPSQEHYACMVNLLGRAGLINEAGELVRNMPIKPDARVWGPLLSACKLHPGSKLAEFAAEKLIDMEPKNAGNYILLSNIYAAAGKWDGVAKMRSFLRDKGLKKTPGCSWLEINGHVTEFRVADQTHPRAEDIYTILRNLELEIKEAREKNIDKLIPL</sequence>
<name>A0ABP0Z524_9ROSI</name>
<dbReference type="Gene3D" id="1.25.40.10">
    <property type="entry name" value="Tetratricopeptide repeat domain"/>
    <property type="match status" value="4"/>
</dbReference>
<dbReference type="PROSITE" id="PS50965">
    <property type="entry name" value="NERD"/>
    <property type="match status" value="1"/>
</dbReference>
<feature type="repeat" description="PPR" evidence="2">
    <location>
        <begin position="274"/>
        <end position="308"/>
    </location>
</feature>
<keyword evidence="1" id="KW-0677">Repeat</keyword>
<dbReference type="InterPro" id="IPR046960">
    <property type="entry name" value="PPR_At4g14850-like_plant"/>
</dbReference>
<feature type="repeat" description="PPR" evidence="2">
    <location>
        <begin position="72"/>
        <end position="106"/>
    </location>
</feature>
<dbReference type="Proteomes" id="UP001642487">
    <property type="component" value="Chromosome 8"/>
</dbReference>
<dbReference type="PANTHER" id="PTHR47926:SF347">
    <property type="entry name" value="PENTATRICOPEPTIDE REPEAT-CONTAINING PROTEIN"/>
    <property type="match status" value="1"/>
</dbReference>
<evidence type="ECO:0000256" key="1">
    <source>
        <dbReference type="ARBA" id="ARBA00022737"/>
    </source>
</evidence>
<keyword evidence="5" id="KW-1185">Reference proteome</keyword>
<feature type="domain" description="NERD" evidence="3">
    <location>
        <begin position="659"/>
        <end position="703"/>
    </location>
</feature>
<feature type="repeat" description="PPR" evidence="2">
    <location>
        <begin position="478"/>
        <end position="512"/>
    </location>
</feature>
<evidence type="ECO:0000259" key="3">
    <source>
        <dbReference type="PROSITE" id="PS50965"/>
    </source>
</evidence>
<evidence type="ECO:0000256" key="2">
    <source>
        <dbReference type="PROSITE-ProRule" id="PRU00708"/>
    </source>
</evidence>
<dbReference type="Pfam" id="PF20431">
    <property type="entry name" value="E_motif"/>
    <property type="match status" value="1"/>
</dbReference>
<accession>A0ABP0Z524</accession>
<dbReference type="InterPro" id="IPR011528">
    <property type="entry name" value="NERD"/>
</dbReference>
<reference evidence="4 5" key="1">
    <citation type="submission" date="2024-03" db="EMBL/GenBank/DDBJ databases">
        <authorList>
            <person name="Gkanogiannis A."/>
            <person name="Becerra Lopez-Lavalle L."/>
        </authorList>
    </citation>
    <scope>NUCLEOTIDE SEQUENCE [LARGE SCALE GENOMIC DNA]</scope>
</reference>
<feature type="repeat" description="PPR" evidence="2">
    <location>
        <begin position="344"/>
        <end position="374"/>
    </location>
</feature>
<dbReference type="PROSITE" id="PS51375">
    <property type="entry name" value="PPR"/>
    <property type="match status" value="6"/>
</dbReference>
<organism evidence="4 5">
    <name type="scientific">Citrullus colocynthis</name>
    <name type="common">colocynth</name>
    <dbReference type="NCBI Taxonomy" id="252529"/>
    <lineage>
        <taxon>Eukaryota</taxon>
        <taxon>Viridiplantae</taxon>
        <taxon>Streptophyta</taxon>
        <taxon>Embryophyta</taxon>
        <taxon>Tracheophyta</taxon>
        <taxon>Spermatophyta</taxon>
        <taxon>Magnoliopsida</taxon>
        <taxon>eudicotyledons</taxon>
        <taxon>Gunneridae</taxon>
        <taxon>Pentapetalae</taxon>
        <taxon>rosids</taxon>
        <taxon>fabids</taxon>
        <taxon>Cucurbitales</taxon>
        <taxon>Cucurbitaceae</taxon>
        <taxon>Benincaseae</taxon>
        <taxon>Citrullus</taxon>
    </lineage>
</organism>
<evidence type="ECO:0000313" key="4">
    <source>
        <dbReference type="EMBL" id="CAK9327609.1"/>
    </source>
</evidence>
<proteinExistence type="predicted"/>
<evidence type="ECO:0000313" key="5">
    <source>
        <dbReference type="Proteomes" id="UP001642487"/>
    </source>
</evidence>
<feature type="repeat" description="PPR" evidence="2">
    <location>
        <begin position="375"/>
        <end position="409"/>
    </location>
</feature>
<dbReference type="PANTHER" id="PTHR47926">
    <property type="entry name" value="PENTATRICOPEPTIDE REPEAT-CONTAINING PROTEIN"/>
    <property type="match status" value="1"/>
</dbReference>
<dbReference type="NCBIfam" id="TIGR00756">
    <property type="entry name" value="PPR"/>
    <property type="match status" value="5"/>
</dbReference>
<dbReference type="EMBL" id="OZ021742">
    <property type="protein sequence ID" value="CAK9327609.1"/>
    <property type="molecule type" value="Genomic_DNA"/>
</dbReference>
<dbReference type="InterPro" id="IPR011990">
    <property type="entry name" value="TPR-like_helical_dom_sf"/>
</dbReference>
<dbReference type="InterPro" id="IPR002885">
    <property type="entry name" value="PPR_rpt"/>
</dbReference>
<protein>
    <recommendedName>
        <fullName evidence="3">NERD domain-containing protein</fullName>
    </recommendedName>
</protein>